<dbReference type="Proteomes" id="UP000694255">
    <property type="component" value="Unassembled WGS sequence"/>
</dbReference>
<feature type="domain" description="LicD/FKTN/FKRP nucleotidyltransferase" evidence="2">
    <location>
        <begin position="339"/>
        <end position="445"/>
    </location>
</feature>
<accession>A0A8J5QT09</accession>
<dbReference type="EMBL" id="JAGSYN010000050">
    <property type="protein sequence ID" value="KAG7665445.1"/>
    <property type="molecule type" value="Genomic_DNA"/>
</dbReference>
<dbReference type="RefSeq" id="XP_049265677.1">
    <property type="nucleotide sequence ID" value="XM_049404754.1"/>
</dbReference>
<dbReference type="AlphaFoldDB" id="A0A8J5QT09"/>
<proteinExistence type="predicted"/>
<reference evidence="3 4" key="1">
    <citation type="journal article" date="2021" name="DNA Res.">
        <title>Genome analysis of Candida subhashii reveals its hybrid nature and dual mitochondrial genome conformations.</title>
        <authorList>
            <person name="Mixao V."/>
            <person name="Hegedusova E."/>
            <person name="Saus E."/>
            <person name="Pryszcz L.P."/>
            <person name="Cillingova A."/>
            <person name="Nosek J."/>
            <person name="Gabaldon T."/>
        </authorList>
    </citation>
    <scope>NUCLEOTIDE SEQUENCE [LARGE SCALE GENOMIC DNA]</scope>
    <source>
        <strain evidence="3 4">CBS 10753</strain>
    </source>
</reference>
<dbReference type="InterPro" id="IPR007074">
    <property type="entry name" value="LicD/FKTN/FKRP_NTP_transf"/>
</dbReference>
<name>A0A8J5QT09_9ASCO</name>
<keyword evidence="4" id="KW-1185">Reference proteome</keyword>
<keyword evidence="1" id="KW-0472">Membrane</keyword>
<evidence type="ECO:0000259" key="2">
    <source>
        <dbReference type="Pfam" id="PF04991"/>
    </source>
</evidence>
<dbReference type="GeneID" id="73467934"/>
<sequence>MSTKYHSNQSTSSNSRSSIGLPKIYNKRVKHIIPFISILIFIILTINLLSSESIDQINLENQARVLQHKSKFNPKDNVLDLINYLNTIEPDDDTDDYQQPQPEGDGQGVYFHWDDWVDLSPGNSILKKYRKKYPLGQCDSTLEKFASVNSYWLETYKKKVLRGMSNLYCLKEVPNKIFLNTDDSMIEIPVIGKKRLGKQHQQDIQVTTNQLLYEMSKLNQTQHNFPVYKTTKLQNQVDLNIEDFMFDPILEIHKLMEKQQQTMDNSLTTQELEYLTFLNNSNNQVDHADKFFKYPWIISDIYQGNAHHVSYPFFKRFINDRERHAILHHMIRAWFQFTTSHGFTSWINHGNLLGWTYNGINLPWDTDIDIQMPIKQLHELAQNFNKSLIIENPRYGNARYLLEISPTYIRQGNGKNFIDGRFIDINSGLYIDITGLSYADTNSAPSKQSLYVHCKNWHWHALNDLLPIRHNYFEGASVYIPSKVISTLAQEYGDKALTQLKYHNHEYNKAMSMWIPNYLKPTIPGQLNPILQDEYQIIKECSQRHHNINGNLDESSDYDLDSFGDLPIFRKDPWDYYNDLNNGVGKPDKWYVRQEVVSTMVN</sequence>
<comment type="caution">
    <text evidence="3">The sequence shown here is derived from an EMBL/GenBank/DDBJ whole genome shotgun (WGS) entry which is preliminary data.</text>
</comment>
<protein>
    <recommendedName>
        <fullName evidence="2">LicD/FKTN/FKRP nucleotidyltransferase domain-containing protein</fullName>
    </recommendedName>
</protein>
<keyword evidence="1" id="KW-1133">Transmembrane helix</keyword>
<dbReference type="OrthoDB" id="444255at2759"/>
<evidence type="ECO:0000313" key="4">
    <source>
        <dbReference type="Proteomes" id="UP000694255"/>
    </source>
</evidence>
<keyword evidence="1" id="KW-0812">Transmembrane</keyword>
<dbReference type="InterPro" id="IPR052942">
    <property type="entry name" value="LPS_cholinephosphotransferase"/>
</dbReference>
<feature type="transmembrane region" description="Helical" evidence="1">
    <location>
        <begin position="32"/>
        <end position="50"/>
    </location>
</feature>
<dbReference type="PANTHER" id="PTHR43404">
    <property type="entry name" value="LIPOPOLYSACCHARIDE CHOLINEPHOSPHOTRANSFERASE LICD"/>
    <property type="match status" value="1"/>
</dbReference>
<evidence type="ECO:0000313" key="3">
    <source>
        <dbReference type="EMBL" id="KAG7665445.1"/>
    </source>
</evidence>
<gene>
    <name evidence="3" type="ORF">J8A68_001133</name>
</gene>
<dbReference type="Pfam" id="PF04991">
    <property type="entry name" value="LicD"/>
    <property type="match status" value="1"/>
</dbReference>
<dbReference type="PANTHER" id="PTHR43404:SF1">
    <property type="entry name" value="MNN4P"/>
    <property type="match status" value="1"/>
</dbReference>
<dbReference type="GO" id="GO:0009100">
    <property type="term" value="P:glycoprotein metabolic process"/>
    <property type="evidence" value="ECO:0007669"/>
    <property type="project" value="UniProtKB-ARBA"/>
</dbReference>
<evidence type="ECO:0000256" key="1">
    <source>
        <dbReference type="SAM" id="Phobius"/>
    </source>
</evidence>
<organism evidence="3 4">
    <name type="scientific">[Candida] subhashii</name>
    <dbReference type="NCBI Taxonomy" id="561895"/>
    <lineage>
        <taxon>Eukaryota</taxon>
        <taxon>Fungi</taxon>
        <taxon>Dikarya</taxon>
        <taxon>Ascomycota</taxon>
        <taxon>Saccharomycotina</taxon>
        <taxon>Pichiomycetes</taxon>
        <taxon>Debaryomycetaceae</taxon>
        <taxon>Spathaspora</taxon>
    </lineage>
</organism>